<protein>
    <submittedName>
        <fullName evidence="1">NAD(P)H-dependent oxidoreductase</fullName>
        <ecNumber evidence="1">1.-.-.-</ecNumber>
    </submittedName>
</protein>
<keyword evidence="1" id="KW-0560">Oxidoreductase</keyword>
<accession>A0ACD5AHC2</accession>
<sequence>MKVLWVVAHPERRSLTGTLWEEGTRALEEEGHEVRVSDLYGMNWKAVVDEGDFAEEAGSGRRLFVGRAQERAFRGGGLSDDVRAEQEKVRWADVVVFHFPMWWFGPPAILKGWFDRVLTQGFAFGVADDDGGVRRYGDGGLAGKRAWVVTSVGARASGFGARGVHGEMEEVLFPLLHGTFWYTGMEALPPFVVYGADRCDARGYARTVGELRRRVRELAGMSPLAYRPERGGEYDDALVLRDDLAPGRCGVGVHRRDSR</sequence>
<evidence type="ECO:0000313" key="2">
    <source>
        <dbReference type="Proteomes" id="UP001432251"/>
    </source>
</evidence>
<reference evidence="1" key="1">
    <citation type="journal article" date="2025" name="Int. J. Syst. Evol. Microbiol.">
        <title>Streptomyces citrinus sp. nov., with yellow diffusible pigment.</title>
        <authorList>
            <person name="He Y."/>
            <person name="Yang E."/>
            <person name="Xu J."/>
            <person name="Sun Y."/>
            <person name="Sun L."/>
        </authorList>
    </citation>
    <scope>NUCLEOTIDE SEQUENCE</scope>
    <source>
        <strain evidence="1">Q6</strain>
    </source>
</reference>
<proteinExistence type="predicted"/>
<organism evidence="1 2">
    <name type="scientific">Streptomyces citrinus</name>
    <dbReference type="NCBI Taxonomy" id="3118173"/>
    <lineage>
        <taxon>Bacteria</taxon>
        <taxon>Bacillati</taxon>
        <taxon>Actinomycetota</taxon>
        <taxon>Actinomycetes</taxon>
        <taxon>Kitasatosporales</taxon>
        <taxon>Streptomycetaceae</taxon>
        <taxon>Streptomyces</taxon>
    </lineage>
</organism>
<dbReference type="EMBL" id="CP146022">
    <property type="protein sequence ID" value="WWQ66636.1"/>
    <property type="molecule type" value="Genomic_DNA"/>
</dbReference>
<name>A0ACD5AHC2_9ACTN</name>
<evidence type="ECO:0000313" key="1">
    <source>
        <dbReference type="EMBL" id="WWQ66636.1"/>
    </source>
</evidence>
<keyword evidence="2" id="KW-1185">Reference proteome</keyword>
<gene>
    <name evidence="1" type="ORF">V2W30_27070</name>
</gene>
<dbReference type="Proteomes" id="UP001432251">
    <property type="component" value="Chromosome"/>
</dbReference>
<dbReference type="EC" id="1.-.-.-" evidence="1"/>